<dbReference type="InterPro" id="IPR053168">
    <property type="entry name" value="Glutamic_endopeptidase"/>
</dbReference>
<feature type="compositionally biased region" description="Low complexity" evidence="1">
    <location>
        <begin position="179"/>
        <end position="224"/>
    </location>
</feature>
<evidence type="ECO:0000313" key="3">
    <source>
        <dbReference type="EMBL" id="KAF8400308.1"/>
    </source>
</evidence>
<dbReference type="PANTHER" id="PTHR31589:SF235">
    <property type="entry name" value="PROTEIN, PUTATIVE (DUF239)-RELATED"/>
    <property type="match status" value="1"/>
</dbReference>
<keyword evidence="4" id="KW-1185">Reference proteome</keyword>
<protein>
    <recommendedName>
        <fullName evidence="2">Neprosin PEP catalytic domain-containing protein</fullName>
    </recommendedName>
</protein>
<comment type="caution">
    <text evidence="3">The sequence shown here is derived from an EMBL/GenBank/DDBJ whole genome shotgun (WGS) entry which is preliminary data.</text>
</comment>
<feature type="compositionally biased region" description="Polar residues" evidence="1">
    <location>
        <begin position="98"/>
        <end position="118"/>
    </location>
</feature>
<dbReference type="PANTHER" id="PTHR31589">
    <property type="entry name" value="PROTEIN, PUTATIVE (DUF239)-RELATED-RELATED"/>
    <property type="match status" value="1"/>
</dbReference>
<proteinExistence type="predicted"/>
<dbReference type="Pfam" id="PF14365">
    <property type="entry name" value="Neprosin_AP"/>
    <property type="match status" value="1"/>
</dbReference>
<dbReference type="PROSITE" id="PS52045">
    <property type="entry name" value="NEPROSIN_PEP_CD"/>
    <property type="match status" value="1"/>
</dbReference>
<feature type="compositionally biased region" description="Basic residues" evidence="1">
    <location>
        <begin position="77"/>
        <end position="90"/>
    </location>
</feature>
<dbReference type="InterPro" id="IPR025521">
    <property type="entry name" value="Neprosin_propep"/>
</dbReference>
<feature type="region of interest" description="Disordered" evidence="1">
    <location>
        <begin position="386"/>
        <end position="407"/>
    </location>
</feature>
<feature type="region of interest" description="Disordered" evidence="1">
    <location>
        <begin position="76"/>
        <end position="118"/>
    </location>
</feature>
<dbReference type="Pfam" id="PF03080">
    <property type="entry name" value="Neprosin"/>
    <property type="match status" value="1"/>
</dbReference>
<evidence type="ECO:0000259" key="2">
    <source>
        <dbReference type="PROSITE" id="PS52045"/>
    </source>
</evidence>
<dbReference type="InterPro" id="IPR004314">
    <property type="entry name" value="Neprosin"/>
</dbReference>
<feature type="compositionally biased region" description="Pro residues" evidence="1">
    <location>
        <begin position="225"/>
        <end position="246"/>
    </location>
</feature>
<feature type="region of interest" description="Disordered" evidence="1">
    <location>
        <begin position="179"/>
        <end position="263"/>
    </location>
</feature>
<sequence length="682" mass="74572">MVSEDDLCNQILNGLGPEYDPVHTSISNRYSPITFDELFGQLLSFEIRLDAHTSITSTDQPSMAFYTNPSSLVRGGSRGRFHNYRGRGKGRFNGGRHNATSDGQNNAHPTSKQGSPASCQIFNRAGHNALDCFHRLDLSYQGRQPPQKLQAMASTPRAVPEDLSPVLLGLAPQVTFNPSAAPTSLPSPLTVLPTNHQSGTIPTTGSSTPESSSSTPPSVSAPILVSPPAPPSSPPPLSSVPIPPPSLASAPSIPNHDHPYGTRSKSATSLYLNQLTMALRVSLNMKELILLVFAISLAWSSHVAVGGEINISEEEEAELERQLKIINKPAIKVIKTHYGDIYDCVDINKQPAFDHPLLKNHKIQMRPTSFPKGLFDKASSSSVEETSNVMPSEIGLKDRCPPGSVPIRRTRKEDLIRVKQNPSDFQPLTDSSPGHHFVKNYVNRVPYHGAGAGIAVYNPAVSKGQFSNAVMWIENGDGNNLNSIQVGWTVNHDLHGDNRTRLFTYWTVDGYQKTGCFDTRCPGFVQVSTDMALGLAFENTSVIDGPQYNTKVVIYKDSSTGNWWLSFTEDNIHIGYWPKSLFTDLSAYAFYVKWGAEVYSPSGEASPPMGSGRFPSEGANKACFFNGLQVIYNSELEDPSEDLLSRRKIDNPDCYDADEVKKLKVLDYYFFFGGPGGTNCGN</sequence>
<gene>
    <name evidence="3" type="ORF">HHK36_013605</name>
</gene>
<organism evidence="3 4">
    <name type="scientific">Tetracentron sinense</name>
    <name type="common">Spur-leaf</name>
    <dbReference type="NCBI Taxonomy" id="13715"/>
    <lineage>
        <taxon>Eukaryota</taxon>
        <taxon>Viridiplantae</taxon>
        <taxon>Streptophyta</taxon>
        <taxon>Embryophyta</taxon>
        <taxon>Tracheophyta</taxon>
        <taxon>Spermatophyta</taxon>
        <taxon>Magnoliopsida</taxon>
        <taxon>Trochodendrales</taxon>
        <taxon>Trochodendraceae</taxon>
        <taxon>Tetracentron</taxon>
    </lineage>
</organism>
<accession>A0A835DDH5</accession>
<dbReference type="OrthoDB" id="1858978at2759"/>
<name>A0A835DDH5_TETSI</name>
<reference evidence="3 4" key="1">
    <citation type="submission" date="2020-04" db="EMBL/GenBank/DDBJ databases">
        <title>Plant Genome Project.</title>
        <authorList>
            <person name="Zhang R.-G."/>
        </authorList>
    </citation>
    <scope>NUCLEOTIDE SEQUENCE [LARGE SCALE GENOMIC DNA]</scope>
    <source>
        <strain evidence="3">YNK0</strain>
        <tissue evidence="3">Leaf</tissue>
    </source>
</reference>
<feature type="domain" description="Neprosin PEP catalytic" evidence="2">
    <location>
        <begin position="428"/>
        <end position="681"/>
    </location>
</feature>
<evidence type="ECO:0000313" key="4">
    <source>
        <dbReference type="Proteomes" id="UP000655225"/>
    </source>
</evidence>
<dbReference type="Gene3D" id="3.90.1320.10">
    <property type="entry name" value="Outer-capsid protein sigma 3, large lobe"/>
    <property type="match status" value="1"/>
</dbReference>
<dbReference type="Proteomes" id="UP000655225">
    <property type="component" value="Unassembled WGS sequence"/>
</dbReference>
<evidence type="ECO:0000256" key="1">
    <source>
        <dbReference type="SAM" id="MobiDB-lite"/>
    </source>
</evidence>
<dbReference type="AlphaFoldDB" id="A0A835DDH5"/>
<dbReference type="EMBL" id="JABCRI010000009">
    <property type="protein sequence ID" value="KAF8400308.1"/>
    <property type="molecule type" value="Genomic_DNA"/>
</dbReference>